<accession>D4TZB1</accession>
<dbReference type="EMBL" id="ACYT02000035">
    <property type="protein sequence ID" value="EFF79770.1"/>
    <property type="molecule type" value="Genomic_DNA"/>
</dbReference>
<comment type="caution">
    <text evidence="1">The sequence shown here is derived from an EMBL/GenBank/DDBJ whole genome shotgun (WGS) entry which is preliminary data.</text>
</comment>
<sequence>MKCLFVALRVIGWDLQRARRHVVHTVMHQRWITFRFLRTSWV</sequence>
<name>D4TZB1_9ACTO</name>
<dbReference type="Proteomes" id="UP000003150">
    <property type="component" value="Unassembled WGS sequence"/>
</dbReference>
<protein>
    <submittedName>
        <fullName evidence="1">Uncharacterized protein</fullName>
    </submittedName>
</protein>
<reference evidence="1 2" key="1">
    <citation type="submission" date="2009-10" db="EMBL/GenBank/DDBJ databases">
        <authorList>
            <person name="Weinstock G."/>
            <person name="Sodergren E."/>
            <person name="Clifton S."/>
            <person name="Fulton L."/>
            <person name="Fulton B."/>
            <person name="Courtney L."/>
            <person name="Fronick C."/>
            <person name="Harrison M."/>
            <person name="Strong C."/>
            <person name="Farmer C."/>
            <person name="Delahaunty K."/>
            <person name="Markovic C."/>
            <person name="Hall O."/>
            <person name="Minx P."/>
            <person name="Tomlinson C."/>
            <person name="Mitreva M."/>
            <person name="Nelson J."/>
            <person name="Hou S."/>
            <person name="Wollam A."/>
            <person name="Pepin K.H."/>
            <person name="Johnson M."/>
            <person name="Bhonagiri V."/>
            <person name="Nash W.E."/>
            <person name="Warren W."/>
            <person name="Chinwalla A."/>
            <person name="Mardis E.R."/>
            <person name="Wilson R.K."/>
        </authorList>
    </citation>
    <scope>NUCLEOTIDE SEQUENCE [LARGE SCALE GENOMIC DNA]</scope>
    <source>
        <strain evidence="1 2">F0309</strain>
    </source>
</reference>
<evidence type="ECO:0000313" key="2">
    <source>
        <dbReference type="Proteomes" id="UP000003150"/>
    </source>
</evidence>
<dbReference type="AlphaFoldDB" id="D4TZB1"/>
<evidence type="ECO:0000313" key="1">
    <source>
        <dbReference type="EMBL" id="EFF79770.1"/>
    </source>
</evidence>
<organism evidence="1 2">
    <name type="scientific">Schaalia odontolytica F0309</name>
    <dbReference type="NCBI Taxonomy" id="649742"/>
    <lineage>
        <taxon>Bacteria</taxon>
        <taxon>Bacillati</taxon>
        <taxon>Actinomycetota</taxon>
        <taxon>Actinomycetes</taxon>
        <taxon>Actinomycetales</taxon>
        <taxon>Actinomycetaceae</taxon>
        <taxon>Schaalia</taxon>
    </lineage>
</organism>
<dbReference type="HOGENOM" id="CLU_3246070_0_0_11"/>
<proteinExistence type="predicted"/>
<gene>
    <name evidence="1" type="ORF">HMPREF0970_01292</name>
</gene>